<evidence type="ECO:0000256" key="2">
    <source>
        <dbReference type="ARBA" id="ARBA00022630"/>
    </source>
</evidence>
<dbReference type="GO" id="GO:0016491">
    <property type="term" value="F:oxidoreductase activity"/>
    <property type="evidence" value="ECO:0007669"/>
    <property type="project" value="UniProtKB-KW"/>
</dbReference>
<evidence type="ECO:0000313" key="6">
    <source>
        <dbReference type="EMBL" id="KAF2289386.1"/>
    </source>
</evidence>
<evidence type="ECO:0000256" key="4">
    <source>
        <dbReference type="SAM" id="SignalP"/>
    </source>
</evidence>
<dbReference type="GO" id="GO:0097237">
    <property type="term" value="P:cellular response to toxic substance"/>
    <property type="evidence" value="ECO:0007669"/>
    <property type="project" value="UniProtKB-ARBA"/>
</dbReference>
<dbReference type="AlphaFoldDB" id="A0A6A6KMS0"/>
<proteinExistence type="inferred from homology"/>
<keyword evidence="4" id="KW-0732">Signal</keyword>
<feature type="chain" id="PRO_5025640262" description="FAD/NAD(P)-binding domain-containing protein" evidence="4">
    <location>
        <begin position="18"/>
        <end position="147"/>
    </location>
</feature>
<dbReference type="InterPro" id="IPR023753">
    <property type="entry name" value="FAD/NAD-binding_dom"/>
</dbReference>
<keyword evidence="2" id="KW-0285">Flavoprotein</keyword>
<feature type="signal peptide" evidence="4">
    <location>
        <begin position="1"/>
        <end position="17"/>
    </location>
</feature>
<dbReference type="Proteomes" id="UP000467840">
    <property type="component" value="Chromosome 8"/>
</dbReference>
<reference evidence="6 7" key="1">
    <citation type="journal article" date="2020" name="Mol. Plant">
        <title>The Chromosome-Based Rubber Tree Genome Provides New Insights into Spurge Genome Evolution and Rubber Biosynthesis.</title>
        <authorList>
            <person name="Liu J."/>
            <person name="Shi C."/>
            <person name="Shi C.C."/>
            <person name="Li W."/>
            <person name="Zhang Q.J."/>
            <person name="Zhang Y."/>
            <person name="Li K."/>
            <person name="Lu H.F."/>
            <person name="Shi C."/>
            <person name="Zhu S.T."/>
            <person name="Xiao Z.Y."/>
            <person name="Nan H."/>
            <person name="Yue Y."/>
            <person name="Zhu X.G."/>
            <person name="Wu Y."/>
            <person name="Hong X.N."/>
            <person name="Fan G.Y."/>
            <person name="Tong Y."/>
            <person name="Zhang D."/>
            <person name="Mao C.L."/>
            <person name="Liu Y.L."/>
            <person name="Hao S.J."/>
            <person name="Liu W.Q."/>
            <person name="Lv M.Q."/>
            <person name="Zhang H.B."/>
            <person name="Liu Y."/>
            <person name="Hu-Tang G.R."/>
            <person name="Wang J.P."/>
            <person name="Wang J.H."/>
            <person name="Sun Y.H."/>
            <person name="Ni S.B."/>
            <person name="Chen W.B."/>
            <person name="Zhang X.C."/>
            <person name="Jiao Y.N."/>
            <person name="Eichler E.E."/>
            <person name="Li G.H."/>
            <person name="Liu X."/>
            <person name="Gao L.Z."/>
        </authorList>
    </citation>
    <scope>NUCLEOTIDE SEQUENCE [LARGE SCALE GENOMIC DNA]</scope>
    <source>
        <strain evidence="7">cv. GT1</strain>
        <tissue evidence="6">Leaf</tissue>
    </source>
</reference>
<dbReference type="SUPFAM" id="SSF51905">
    <property type="entry name" value="FAD/NAD(P)-binding domain"/>
    <property type="match status" value="1"/>
</dbReference>
<dbReference type="EMBL" id="JAAGAX010000016">
    <property type="protein sequence ID" value="KAF2289386.1"/>
    <property type="molecule type" value="Genomic_DNA"/>
</dbReference>
<keyword evidence="3" id="KW-0560">Oxidoreductase</keyword>
<feature type="domain" description="FAD/NAD(P)-binding" evidence="5">
    <location>
        <begin position="30"/>
        <end position="126"/>
    </location>
</feature>
<evidence type="ECO:0000256" key="1">
    <source>
        <dbReference type="ARBA" id="ARBA00009333"/>
    </source>
</evidence>
<comment type="caution">
    <text evidence="6">The sequence shown here is derived from an EMBL/GenBank/DDBJ whole genome shotgun (WGS) entry which is preliminary data.</text>
</comment>
<organism evidence="6 7">
    <name type="scientific">Hevea brasiliensis</name>
    <name type="common">Para rubber tree</name>
    <name type="synonym">Siphonia brasiliensis</name>
    <dbReference type="NCBI Taxonomy" id="3981"/>
    <lineage>
        <taxon>Eukaryota</taxon>
        <taxon>Viridiplantae</taxon>
        <taxon>Streptophyta</taxon>
        <taxon>Embryophyta</taxon>
        <taxon>Tracheophyta</taxon>
        <taxon>Spermatophyta</taxon>
        <taxon>Magnoliopsida</taxon>
        <taxon>eudicotyledons</taxon>
        <taxon>Gunneridae</taxon>
        <taxon>Pentapetalae</taxon>
        <taxon>rosids</taxon>
        <taxon>fabids</taxon>
        <taxon>Malpighiales</taxon>
        <taxon>Euphorbiaceae</taxon>
        <taxon>Crotonoideae</taxon>
        <taxon>Micrandreae</taxon>
        <taxon>Hevea</taxon>
    </lineage>
</organism>
<name>A0A6A6KMS0_HEVBR</name>
<comment type="similarity">
    <text evidence="1">Belongs to the class-II pyridine nucleotide-disulfide oxidoreductase family.</text>
</comment>
<gene>
    <name evidence="6" type="ORF">GH714_035635</name>
</gene>
<sequence length="147" mass="16272">MLFLFVLMAIGLKLLDADFAFILAAKGVENVVIIGSGPAGYTAAIYAARANLKPVVFEGYQMGGVPGGQLMTTTEVENFPGFPEGITGPDLMDRMRRQAERWGAELFQEDVESVDVKNNPFTVKSSEREVIQVFMEYCSINMLDWLH</sequence>
<dbReference type="Pfam" id="PF07992">
    <property type="entry name" value="Pyr_redox_2"/>
    <property type="match status" value="1"/>
</dbReference>
<accession>A0A6A6KMS0</accession>
<protein>
    <recommendedName>
        <fullName evidence="5">FAD/NAD(P)-binding domain-containing protein</fullName>
    </recommendedName>
</protein>
<dbReference type="Gene3D" id="3.50.50.60">
    <property type="entry name" value="FAD/NAD(P)-binding domain"/>
    <property type="match status" value="1"/>
</dbReference>
<dbReference type="PANTHER" id="PTHR48105">
    <property type="entry name" value="THIOREDOXIN REDUCTASE 1-RELATED-RELATED"/>
    <property type="match status" value="1"/>
</dbReference>
<dbReference type="InterPro" id="IPR050097">
    <property type="entry name" value="Ferredoxin-NADP_redctase_2"/>
</dbReference>
<evidence type="ECO:0000256" key="3">
    <source>
        <dbReference type="ARBA" id="ARBA00023002"/>
    </source>
</evidence>
<keyword evidence="7" id="KW-1185">Reference proteome</keyword>
<dbReference type="InterPro" id="IPR036188">
    <property type="entry name" value="FAD/NAD-bd_sf"/>
</dbReference>
<dbReference type="PRINTS" id="PR00469">
    <property type="entry name" value="PNDRDTASEII"/>
</dbReference>
<evidence type="ECO:0000259" key="5">
    <source>
        <dbReference type="Pfam" id="PF07992"/>
    </source>
</evidence>
<evidence type="ECO:0000313" key="7">
    <source>
        <dbReference type="Proteomes" id="UP000467840"/>
    </source>
</evidence>